<keyword evidence="2" id="KW-0472">Membrane</keyword>
<sequence length="65" mass="7074">MWHAEAVSTWAIVAVVMVAWFAVAIVVALVVGRAVKLRDEKERGPRGIPDFVPDDSLSQRPGSDT</sequence>
<dbReference type="eggNOG" id="ENOG5031W1J">
    <property type="taxonomic scope" value="Bacteria"/>
</dbReference>
<dbReference type="AlphaFoldDB" id="D0L4U3"/>
<name>D0L4U3_GORB4</name>
<evidence type="ECO:0000313" key="4">
    <source>
        <dbReference type="Proteomes" id="UP000001219"/>
    </source>
</evidence>
<keyword evidence="4" id="KW-1185">Reference proteome</keyword>
<organism evidence="3 4">
    <name type="scientific">Gordonia bronchialis (strain ATCC 25592 / DSM 43247 / BCRC 13721 / JCM 3198 / KCTC 3076 / NBRC 16047 / NCTC 10667)</name>
    <name type="common">Rhodococcus bronchialis</name>
    <dbReference type="NCBI Taxonomy" id="526226"/>
    <lineage>
        <taxon>Bacteria</taxon>
        <taxon>Bacillati</taxon>
        <taxon>Actinomycetota</taxon>
        <taxon>Actinomycetes</taxon>
        <taxon>Mycobacteriales</taxon>
        <taxon>Gordoniaceae</taxon>
        <taxon>Gordonia</taxon>
    </lineage>
</organism>
<dbReference type="Proteomes" id="UP000001219">
    <property type="component" value="Chromosome"/>
</dbReference>
<dbReference type="STRING" id="526226.Gbro_1086"/>
<feature type="compositionally biased region" description="Polar residues" evidence="1">
    <location>
        <begin position="56"/>
        <end position="65"/>
    </location>
</feature>
<reference evidence="3 4" key="2">
    <citation type="journal article" date="2010" name="Stand. Genomic Sci.">
        <title>Complete genome sequence of Gordonia bronchialis type strain (3410).</title>
        <authorList>
            <person name="Ivanova N."/>
            <person name="Sikorski J."/>
            <person name="Jando M."/>
            <person name="Lapidus A."/>
            <person name="Nolan M."/>
            <person name="Lucas S."/>
            <person name="Del Rio T.G."/>
            <person name="Tice H."/>
            <person name="Copeland A."/>
            <person name="Cheng J.F."/>
            <person name="Chen F."/>
            <person name="Bruce D."/>
            <person name="Goodwin L."/>
            <person name="Pitluck S."/>
            <person name="Mavromatis K."/>
            <person name="Ovchinnikova G."/>
            <person name="Pati A."/>
            <person name="Chen A."/>
            <person name="Palaniappan K."/>
            <person name="Land M."/>
            <person name="Hauser L."/>
            <person name="Chang Y.J."/>
            <person name="Jeffries C.D."/>
            <person name="Chain P."/>
            <person name="Saunders E."/>
            <person name="Han C."/>
            <person name="Detter J.C."/>
            <person name="Brettin T."/>
            <person name="Rohde M."/>
            <person name="Goker M."/>
            <person name="Bristow J."/>
            <person name="Eisen J.A."/>
            <person name="Markowitz V."/>
            <person name="Hugenholtz P."/>
            <person name="Klenk H.P."/>
            <person name="Kyrpides N.C."/>
        </authorList>
    </citation>
    <scope>NUCLEOTIDE SEQUENCE [LARGE SCALE GENOMIC DNA]</scope>
    <source>
        <strain evidence="4">ATCC 25592 / DSM 43247 / BCRC 13721 / JCM 3198 / KCTC 3076 / NBRC 16047 / NCTC 10667</strain>
    </source>
</reference>
<protein>
    <submittedName>
        <fullName evidence="3">Uncharacterized protein</fullName>
    </submittedName>
</protein>
<evidence type="ECO:0000256" key="2">
    <source>
        <dbReference type="SAM" id="Phobius"/>
    </source>
</evidence>
<gene>
    <name evidence="3" type="ordered locus">Gbro_1086</name>
</gene>
<keyword evidence="2" id="KW-0812">Transmembrane</keyword>
<keyword evidence="2" id="KW-1133">Transmembrane helix</keyword>
<proteinExistence type="predicted"/>
<dbReference type="EMBL" id="CP001802">
    <property type="protein sequence ID" value="ACY20395.1"/>
    <property type="molecule type" value="Genomic_DNA"/>
</dbReference>
<dbReference type="HOGENOM" id="CLU_2843680_0_0_11"/>
<feature type="region of interest" description="Disordered" evidence="1">
    <location>
        <begin position="43"/>
        <end position="65"/>
    </location>
</feature>
<evidence type="ECO:0000256" key="1">
    <source>
        <dbReference type="SAM" id="MobiDB-lite"/>
    </source>
</evidence>
<reference evidence="4" key="1">
    <citation type="submission" date="2009-10" db="EMBL/GenBank/DDBJ databases">
        <title>The complete chromosome of Gordonia bronchialis DSM 43247.</title>
        <authorList>
            <consortium name="US DOE Joint Genome Institute (JGI-PGF)"/>
            <person name="Lucas S."/>
            <person name="Copeland A."/>
            <person name="Lapidus A."/>
            <person name="Glavina del Rio T."/>
            <person name="Dalin E."/>
            <person name="Tice H."/>
            <person name="Bruce D."/>
            <person name="Goodwin L."/>
            <person name="Pitluck S."/>
            <person name="Kyrpides N."/>
            <person name="Mavromatis K."/>
            <person name="Ivanova N."/>
            <person name="Ovchinnikova G."/>
            <person name="Saunders E."/>
            <person name="Brettin T."/>
            <person name="Detter J.C."/>
            <person name="Han C."/>
            <person name="Larimer F."/>
            <person name="Land M."/>
            <person name="Hauser L."/>
            <person name="Markowitz V."/>
            <person name="Cheng J.-F."/>
            <person name="Hugenholtz P."/>
            <person name="Woyke T."/>
            <person name="Wu D."/>
            <person name="Jando M."/>
            <person name="Schneider S."/>
            <person name="Goeker M."/>
            <person name="Klenk H.-P."/>
            <person name="Eisen J.A."/>
        </authorList>
    </citation>
    <scope>NUCLEOTIDE SEQUENCE [LARGE SCALE GENOMIC DNA]</scope>
    <source>
        <strain evidence="4">ATCC 25592 / DSM 43247 / BCRC 13721 / JCM 3198 / KCTC 3076 / NBRC 16047 / NCTC 10667</strain>
    </source>
</reference>
<dbReference type="KEGG" id="gbr:Gbro_1086"/>
<feature type="transmembrane region" description="Helical" evidence="2">
    <location>
        <begin position="6"/>
        <end position="31"/>
    </location>
</feature>
<accession>D0L4U3</accession>
<evidence type="ECO:0000313" key="3">
    <source>
        <dbReference type="EMBL" id="ACY20395.1"/>
    </source>
</evidence>